<keyword evidence="4" id="KW-1185">Reference proteome</keyword>
<dbReference type="PROSITE" id="PS01204">
    <property type="entry name" value="REL_1"/>
    <property type="match status" value="1"/>
</dbReference>
<feature type="non-terminal residue" evidence="3">
    <location>
        <position position="509"/>
    </location>
</feature>
<dbReference type="InterPro" id="IPR011539">
    <property type="entry name" value="RHD_DNA_bind_dom"/>
</dbReference>
<reference evidence="3 4" key="1">
    <citation type="submission" date="2021-06" db="EMBL/GenBank/DDBJ databases">
        <authorList>
            <person name="Palmer J.M."/>
        </authorList>
    </citation>
    <scope>NUCLEOTIDE SEQUENCE [LARGE SCALE GENOMIC DNA]</scope>
    <source>
        <strain evidence="3 4">XR_2019</strain>
        <tissue evidence="3">Muscle</tissue>
    </source>
</reference>
<dbReference type="Pfam" id="PF00554">
    <property type="entry name" value="RHD_DNA_bind"/>
    <property type="match status" value="1"/>
</dbReference>
<dbReference type="InterPro" id="IPR030492">
    <property type="entry name" value="RHD_CS"/>
</dbReference>
<dbReference type="Proteomes" id="UP001444071">
    <property type="component" value="Unassembled WGS sequence"/>
</dbReference>
<feature type="compositionally biased region" description="Low complexity" evidence="1">
    <location>
        <begin position="23"/>
        <end position="40"/>
    </location>
</feature>
<dbReference type="InterPro" id="IPR000451">
    <property type="entry name" value="NFkB/Dor"/>
</dbReference>
<evidence type="ECO:0000259" key="2">
    <source>
        <dbReference type="PROSITE" id="PS50254"/>
    </source>
</evidence>
<feature type="region of interest" description="Disordered" evidence="1">
    <location>
        <begin position="16"/>
        <end position="135"/>
    </location>
</feature>
<protein>
    <recommendedName>
        <fullName evidence="2">RHD domain-containing protein</fullName>
    </recommendedName>
</protein>
<dbReference type="PANTHER" id="PTHR24169">
    <property type="entry name" value="NUCLEAR FACTOR NF-KAPPA-B PROTEIN"/>
    <property type="match status" value="1"/>
</dbReference>
<name>A0ABV0X506_9TELE</name>
<dbReference type="SUPFAM" id="SSF49417">
    <property type="entry name" value="p53-like transcription factors"/>
    <property type="match status" value="1"/>
</dbReference>
<evidence type="ECO:0000313" key="4">
    <source>
        <dbReference type="Proteomes" id="UP001444071"/>
    </source>
</evidence>
<gene>
    <name evidence="3" type="ORF">XENORESO_009371</name>
</gene>
<sequence>MTSNIFSVKHEINHAFSSHSTEASTKARPPSPPASTSISTVLSGNIKPSAASSPKEEPNGLEESTPRVPAKRPHSPTQEDLAKRHKDADVVSSDDLTFKEPYPPSSDCSPHGEAPNTRLPSMELPDASSPLPASNSCRVVKNSIKLALNRHSITPPKPPVFEGTLASDAPAASEEKGMSIPVIGSMGLNGQAKHRERCLYTGRGSVFRSVCVNRDAAGQKPQLRSVRLDLLPVDLRLSHGPAKLDSPKLVLGLQLVAAPQELKNDARTLSTVSLSMVFCLLLALSGEFSAYRSTGKSTTHYREAFPNRKGSSSPSRYWLFSVRLVACDWSVRKKDCDGGEFPPTEPPEEKQTWLGALSHSVCGSRQNTTRDTTKRGKLRTMDVPEPAIQIFEQPKQRGMRFRYKCEGRSAGSIPGEKSSDNNRTYPSLQILNYCGKGKVRVYLVTKNEPYRPHPHDLVGKDCKDGFYEAEFGPDRRVMAFQNLGIQCVRRKEVKDAILQRITRGINPFN</sequence>
<evidence type="ECO:0000256" key="1">
    <source>
        <dbReference type="SAM" id="MobiDB-lite"/>
    </source>
</evidence>
<dbReference type="PANTHER" id="PTHR24169:SF4">
    <property type="entry name" value="PROTO-ONCOGENE C-REL"/>
    <property type="match status" value="1"/>
</dbReference>
<dbReference type="InterPro" id="IPR008967">
    <property type="entry name" value="p53-like_TF_DNA-bd_sf"/>
</dbReference>
<dbReference type="PROSITE" id="PS50254">
    <property type="entry name" value="REL_2"/>
    <property type="match status" value="1"/>
</dbReference>
<organism evidence="3 4">
    <name type="scientific">Xenotaenia resolanae</name>
    <dbReference type="NCBI Taxonomy" id="208358"/>
    <lineage>
        <taxon>Eukaryota</taxon>
        <taxon>Metazoa</taxon>
        <taxon>Chordata</taxon>
        <taxon>Craniata</taxon>
        <taxon>Vertebrata</taxon>
        <taxon>Euteleostomi</taxon>
        <taxon>Actinopterygii</taxon>
        <taxon>Neopterygii</taxon>
        <taxon>Teleostei</taxon>
        <taxon>Neoteleostei</taxon>
        <taxon>Acanthomorphata</taxon>
        <taxon>Ovalentaria</taxon>
        <taxon>Atherinomorphae</taxon>
        <taxon>Cyprinodontiformes</taxon>
        <taxon>Goodeidae</taxon>
        <taxon>Xenotaenia</taxon>
    </lineage>
</organism>
<feature type="compositionally biased region" description="Basic and acidic residues" evidence="1">
    <location>
        <begin position="80"/>
        <end position="89"/>
    </location>
</feature>
<dbReference type="InterPro" id="IPR037059">
    <property type="entry name" value="RHD_DNA_bind_dom_sf"/>
</dbReference>
<dbReference type="Gene3D" id="2.60.40.340">
    <property type="entry name" value="Rel homology domain (RHD), DNA-binding domain"/>
    <property type="match status" value="1"/>
</dbReference>
<proteinExistence type="predicted"/>
<evidence type="ECO:0000313" key="3">
    <source>
        <dbReference type="EMBL" id="MEQ2276784.1"/>
    </source>
</evidence>
<comment type="caution">
    <text evidence="3">The sequence shown here is derived from an EMBL/GenBank/DDBJ whole genome shotgun (WGS) entry which is preliminary data.</text>
</comment>
<feature type="domain" description="RHD" evidence="2">
    <location>
        <begin position="383"/>
        <end position="509"/>
    </location>
</feature>
<accession>A0ABV0X506</accession>
<dbReference type="EMBL" id="JAHRIM010090372">
    <property type="protein sequence ID" value="MEQ2276784.1"/>
    <property type="molecule type" value="Genomic_DNA"/>
</dbReference>